<feature type="transmembrane region" description="Helical" evidence="8">
    <location>
        <begin position="203"/>
        <end position="222"/>
    </location>
</feature>
<dbReference type="Gene3D" id="1.20.1250.20">
    <property type="entry name" value="MFS general substrate transporter like domains"/>
    <property type="match status" value="1"/>
</dbReference>
<dbReference type="PROSITE" id="PS00217">
    <property type="entry name" value="SUGAR_TRANSPORT_2"/>
    <property type="match status" value="1"/>
</dbReference>
<dbReference type="Pfam" id="PF00083">
    <property type="entry name" value="Sugar_tr"/>
    <property type="match status" value="1"/>
</dbReference>
<protein>
    <submittedName>
        <fullName evidence="10">Related to HXT1 - Low-affinity hexose facilitator</fullName>
    </submittedName>
</protein>
<dbReference type="InterPro" id="IPR036259">
    <property type="entry name" value="MFS_trans_sf"/>
</dbReference>
<dbReference type="NCBIfam" id="TIGR00879">
    <property type="entry name" value="SP"/>
    <property type="match status" value="1"/>
</dbReference>
<feature type="domain" description="Major facilitator superfamily (MFS) profile" evidence="9">
    <location>
        <begin position="35"/>
        <end position="479"/>
    </location>
</feature>
<dbReference type="InterPro" id="IPR005828">
    <property type="entry name" value="MFS_sugar_transport-like"/>
</dbReference>
<keyword evidence="5 8" id="KW-1133">Transmembrane helix</keyword>
<keyword evidence="4 8" id="KW-0812">Transmembrane</keyword>
<comment type="subcellular location">
    <subcellularLocation>
        <location evidence="1">Membrane</location>
        <topology evidence="1">Multi-pass membrane protein</topology>
    </subcellularLocation>
</comment>
<evidence type="ECO:0000256" key="2">
    <source>
        <dbReference type="ARBA" id="ARBA00010992"/>
    </source>
</evidence>
<dbReference type="InterPro" id="IPR020846">
    <property type="entry name" value="MFS_dom"/>
</dbReference>
<dbReference type="PANTHER" id="PTHR48022">
    <property type="entry name" value="PLASTIDIC GLUCOSE TRANSPORTER 4"/>
    <property type="match status" value="1"/>
</dbReference>
<dbReference type="InterPro" id="IPR050360">
    <property type="entry name" value="MFS_Sugar_Transporters"/>
</dbReference>
<feature type="transmembrane region" description="Helical" evidence="8">
    <location>
        <begin position="84"/>
        <end position="104"/>
    </location>
</feature>
<feature type="transmembrane region" description="Helical" evidence="8">
    <location>
        <begin position="423"/>
        <end position="445"/>
    </location>
</feature>
<reference evidence="10" key="1">
    <citation type="submission" date="2018-03" db="EMBL/GenBank/DDBJ databases">
        <authorList>
            <person name="Guldener U."/>
        </authorList>
    </citation>
    <scope>NUCLEOTIDE SEQUENCE</scope>
</reference>
<feature type="transmembrane region" description="Helical" evidence="8">
    <location>
        <begin position="457"/>
        <end position="475"/>
    </location>
</feature>
<organism evidence="10 11">
    <name type="scientific">Cephalotrichum gorgonifer</name>
    <dbReference type="NCBI Taxonomy" id="2041049"/>
    <lineage>
        <taxon>Eukaryota</taxon>
        <taxon>Fungi</taxon>
        <taxon>Dikarya</taxon>
        <taxon>Ascomycota</taxon>
        <taxon>Pezizomycotina</taxon>
        <taxon>Sordariomycetes</taxon>
        <taxon>Hypocreomycetidae</taxon>
        <taxon>Microascales</taxon>
        <taxon>Microascaceae</taxon>
        <taxon>Cephalotrichum</taxon>
    </lineage>
</organism>
<feature type="transmembrane region" description="Helical" evidence="8">
    <location>
        <begin position="328"/>
        <end position="347"/>
    </location>
</feature>
<proteinExistence type="inferred from homology"/>
<evidence type="ECO:0000256" key="3">
    <source>
        <dbReference type="ARBA" id="ARBA00022448"/>
    </source>
</evidence>
<evidence type="ECO:0000313" key="10">
    <source>
        <dbReference type="EMBL" id="SPO07714.1"/>
    </source>
</evidence>
<dbReference type="InterPro" id="IPR003663">
    <property type="entry name" value="Sugar/inositol_transpt"/>
</dbReference>
<dbReference type="GO" id="GO:0005351">
    <property type="term" value="F:carbohydrate:proton symporter activity"/>
    <property type="evidence" value="ECO:0007669"/>
    <property type="project" value="TreeGrafter"/>
</dbReference>
<feature type="transmembrane region" description="Helical" evidence="8">
    <location>
        <begin position="383"/>
        <end position="402"/>
    </location>
</feature>
<feature type="transmembrane region" description="Helical" evidence="8">
    <location>
        <begin position="354"/>
        <end position="377"/>
    </location>
</feature>
<evidence type="ECO:0000256" key="7">
    <source>
        <dbReference type="RuleBase" id="RU003346"/>
    </source>
</evidence>
<feature type="transmembrane region" description="Helical" evidence="8">
    <location>
        <begin position="111"/>
        <end position="129"/>
    </location>
</feature>
<dbReference type="PROSITE" id="PS50850">
    <property type="entry name" value="MFS"/>
    <property type="match status" value="1"/>
</dbReference>
<dbReference type="GO" id="GO:0016020">
    <property type="term" value="C:membrane"/>
    <property type="evidence" value="ECO:0007669"/>
    <property type="project" value="UniProtKB-SubCell"/>
</dbReference>
<comment type="similarity">
    <text evidence="2 7">Belongs to the major facilitator superfamily. Sugar transporter (TC 2.A.1.1) family.</text>
</comment>
<feature type="transmembrane region" description="Helical" evidence="8">
    <location>
        <begin position="24"/>
        <end position="44"/>
    </location>
</feature>
<accession>A0AAE8N8R0</accession>
<dbReference type="InterPro" id="IPR005829">
    <property type="entry name" value="Sugar_transporter_CS"/>
</dbReference>
<evidence type="ECO:0000256" key="5">
    <source>
        <dbReference type="ARBA" id="ARBA00022989"/>
    </source>
</evidence>
<feature type="transmembrane region" description="Helical" evidence="8">
    <location>
        <begin position="169"/>
        <end position="191"/>
    </location>
</feature>
<keyword evidence="6 8" id="KW-0472">Membrane</keyword>
<feature type="transmembrane region" description="Helical" evidence="8">
    <location>
        <begin position="292"/>
        <end position="316"/>
    </location>
</feature>
<keyword evidence="11" id="KW-1185">Reference proteome</keyword>
<comment type="caution">
    <text evidence="10">The sequence shown here is derived from an EMBL/GenBank/DDBJ whole genome shotgun (WGS) entry which is preliminary data.</text>
</comment>
<evidence type="ECO:0000256" key="6">
    <source>
        <dbReference type="ARBA" id="ARBA00023136"/>
    </source>
</evidence>
<dbReference type="AlphaFoldDB" id="A0AAE8N8R0"/>
<dbReference type="Proteomes" id="UP001187682">
    <property type="component" value="Unassembled WGS sequence"/>
</dbReference>
<sequence>MGAVETNERGEVRESQTQQGERKLGLLANWRILLFTLYIGMSLFEYGYDKGAIAGFQAMPGFLQVFGYQLPNGTWGIKPDPQRMITSFMTVGSLVGAMSTGPIGAHLCRRYSLMLACTALLVSIVLMVVTTSFGVLYFARILCGLGNGVVMNFAFVYLQEVTPPHLRSLCFGIASFWITFGTTLGMVVNNATVGVAGRLSYQIPLYVCFPIPVALILSLPFLPESPRWLLHHNRPEEALKALRFFRKGAYDEVAVQQEFEEMKAVAAREAESEKNWRLVFELFKGTNLRRTIVCVGVTCANAGVGAMFILSFGTYFFTIAEVDSPFKWIVITNCLGVVGLFLSWFLVQRMGQRRLILAGCVICSASMVTIAALYTAPLSSAKAGVGLIVATSFYLFGFNLGLESYTFLTSGELPAQNLRAYTLGLSVGVSFIFAWLCTFTTPYYINPAELNWGPKYAWIWFGSSLIATAFIYFLLPDVKGRSLEEIDEMFRNKVPTRAFKTYVCVEIEEARARGVMNALAGEKALALDEKPSGKHVESVS</sequence>
<dbReference type="PANTHER" id="PTHR48022:SF10">
    <property type="entry name" value="MAJOR FACILITATOR SUPERFAMILY (MFS) PROFILE DOMAIN-CONTAINING PROTEIN"/>
    <property type="match status" value="1"/>
</dbReference>
<evidence type="ECO:0000256" key="8">
    <source>
        <dbReference type="SAM" id="Phobius"/>
    </source>
</evidence>
<evidence type="ECO:0000256" key="1">
    <source>
        <dbReference type="ARBA" id="ARBA00004141"/>
    </source>
</evidence>
<keyword evidence="3 7" id="KW-0813">Transport</keyword>
<dbReference type="FunFam" id="1.20.1250.20:FF:000078">
    <property type="entry name" value="MFS maltose transporter, putative"/>
    <property type="match status" value="1"/>
</dbReference>
<dbReference type="SUPFAM" id="SSF103473">
    <property type="entry name" value="MFS general substrate transporter"/>
    <property type="match status" value="1"/>
</dbReference>
<feature type="transmembrane region" description="Helical" evidence="8">
    <location>
        <begin position="135"/>
        <end position="157"/>
    </location>
</feature>
<evidence type="ECO:0000259" key="9">
    <source>
        <dbReference type="PROSITE" id="PS50850"/>
    </source>
</evidence>
<evidence type="ECO:0000313" key="11">
    <source>
        <dbReference type="Proteomes" id="UP001187682"/>
    </source>
</evidence>
<name>A0AAE8N8R0_9PEZI</name>
<dbReference type="EMBL" id="ONZQ02000024">
    <property type="protein sequence ID" value="SPO07714.1"/>
    <property type="molecule type" value="Genomic_DNA"/>
</dbReference>
<evidence type="ECO:0000256" key="4">
    <source>
        <dbReference type="ARBA" id="ARBA00022692"/>
    </source>
</evidence>
<gene>
    <name evidence="10" type="ORF">DNG_10409</name>
</gene>